<organism evidence="2 3">
    <name type="scientific">Carya illinoinensis</name>
    <name type="common">Pecan</name>
    <dbReference type="NCBI Taxonomy" id="32201"/>
    <lineage>
        <taxon>Eukaryota</taxon>
        <taxon>Viridiplantae</taxon>
        <taxon>Streptophyta</taxon>
        <taxon>Embryophyta</taxon>
        <taxon>Tracheophyta</taxon>
        <taxon>Spermatophyta</taxon>
        <taxon>Magnoliopsida</taxon>
        <taxon>eudicotyledons</taxon>
        <taxon>Gunneridae</taxon>
        <taxon>Pentapetalae</taxon>
        <taxon>rosids</taxon>
        <taxon>fabids</taxon>
        <taxon>Fagales</taxon>
        <taxon>Juglandaceae</taxon>
        <taxon>Carya</taxon>
    </lineage>
</organism>
<dbReference type="EMBL" id="CM031811">
    <property type="protein sequence ID" value="KAG6663038.1"/>
    <property type="molecule type" value="Genomic_DNA"/>
</dbReference>
<evidence type="ECO:0000313" key="3">
    <source>
        <dbReference type="Proteomes" id="UP000811609"/>
    </source>
</evidence>
<feature type="compositionally biased region" description="Basic and acidic residues" evidence="1">
    <location>
        <begin position="54"/>
        <end position="74"/>
    </location>
</feature>
<proteinExistence type="predicted"/>
<protein>
    <submittedName>
        <fullName evidence="2">Uncharacterized protein</fullName>
    </submittedName>
</protein>
<feature type="region of interest" description="Disordered" evidence="1">
    <location>
        <begin position="1"/>
        <end position="74"/>
    </location>
</feature>
<accession>A0A8T1R7D3</accession>
<dbReference type="AlphaFoldDB" id="A0A8T1R7D3"/>
<reference evidence="2" key="1">
    <citation type="submission" date="2020-12" db="EMBL/GenBank/DDBJ databases">
        <title>WGS assembly of Carya illinoinensis cv. Pawnee.</title>
        <authorList>
            <person name="Platts A."/>
            <person name="Shu S."/>
            <person name="Wright S."/>
            <person name="Barry K."/>
            <person name="Edger P."/>
            <person name="Pires J.C."/>
            <person name="Schmutz J."/>
        </authorList>
    </citation>
    <scope>NUCLEOTIDE SEQUENCE</scope>
    <source>
        <tissue evidence="2">Leaf</tissue>
    </source>
</reference>
<evidence type="ECO:0000256" key="1">
    <source>
        <dbReference type="SAM" id="MobiDB-lite"/>
    </source>
</evidence>
<sequence length="74" mass="8579">MQWGENLLPTRTAGFDASEWGASGQYDDGAHQAWRRGAVDLEDPRERRRNRRARGAERERERGTRNSGYERDTS</sequence>
<dbReference type="Proteomes" id="UP000811609">
    <property type="component" value="Chromosome 3"/>
</dbReference>
<keyword evidence="3" id="KW-1185">Reference proteome</keyword>
<evidence type="ECO:0000313" key="2">
    <source>
        <dbReference type="EMBL" id="KAG6663038.1"/>
    </source>
</evidence>
<gene>
    <name evidence="2" type="ORF">CIPAW_03G283800</name>
</gene>
<name>A0A8T1R7D3_CARIL</name>
<comment type="caution">
    <text evidence="2">The sequence shown here is derived from an EMBL/GenBank/DDBJ whole genome shotgun (WGS) entry which is preliminary data.</text>
</comment>
<feature type="compositionally biased region" description="Basic and acidic residues" evidence="1">
    <location>
        <begin position="37"/>
        <end position="46"/>
    </location>
</feature>